<keyword evidence="2 8" id="KW-0813">Transport</keyword>
<dbReference type="NCBIfam" id="TIGR01145">
    <property type="entry name" value="ATP_synt_delta"/>
    <property type="match status" value="1"/>
</dbReference>
<proteinExistence type="inferred from homology"/>
<dbReference type="EMBL" id="VFSV01000028">
    <property type="protein sequence ID" value="TRD16630.1"/>
    <property type="molecule type" value="Genomic_DNA"/>
</dbReference>
<comment type="subcellular location">
    <subcellularLocation>
        <location evidence="8">Cell membrane</location>
        <topology evidence="8">Peripheral membrane protein</topology>
    </subcellularLocation>
    <subcellularLocation>
        <location evidence="1">Membrane</location>
    </subcellularLocation>
</comment>
<evidence type="ECO:0000256" key="1">
    <source>
        <dbReference type="ARBA" id="ARBA00004370"/>
    </source>
</evidence>
<keyword evidence="10" id="KW-1185">Reference proteome</keyword>
<dbReference type="Pfam" id="PF00213">
    <property type="entry name" value="OSCP"/>
    <property type="match status" value="1"/>
</dbReference>
<gene>
    <name evidence="8" type="primary">atpH</name>
    <name evidence="9" type="ORF">FEV53_14085</name>
</gene>
<dbReference type="PANTHER" id="PTHR11910">
    <property type="entry name" value="ATP SYNTHASE DELTA CHAIN"/>
    <property type="match status" value="1"/>
</dbReference>
<evidence type="ECO:0000313" key="9">
    <source>
        <dbReference type="EMBL" id="TRD16630.1"/>
    </source>
</evidence>
<dbReference type="InterPro" id="IPR020781">
    <property type="entry name" value="ATPase_OSCP/d_CS"/>
</dbReference>
<dbReference type="GO" id="GO:0045259">
    <property type="term" value="C:proton-transporting ATP synthase complex"/>
    <property type="evidence" value="ECO:0007669"/>
    <property type="project" value="UniProtKB-KW"/>
</dbReference>
<sequence length="188" mass="20165">MDVSDTASISSGIAKRYATAIFDLAKEQNALDAIASDADTLIAAYGESADLRDLLHSPVYSRDSQQAAIGALAERMGLNKITGNALRLMAGKRRLFITRDLAITLREMVARERGEVTAEVTAAAELSDEQRGRLAETLKNVVGRDVNINLSVDESLIGGLIVKVGSKMIDTSIRSKLASLQNTMKEVG</sequence>
<evidence type="ECO:0000256" key="6">
    <source>
        <dbReference type="ARBA" id="ARBA00023196"/>
    </source>
</evidence>
<accession>A0A547PR58</accession>
<dbReference type="GO" id="GO:0046933">
    <property type="term" value="F:proton-transporting ATP synthase activity, rotational mechanism"/>
    <property type="evidence" value="ECO:0007669"/>
    <property type="project" value="UniProtKB-UniRule"/>
</dbReference>
<dbReference type="Proteomes" id="UP000318590">
    <property type="component" value="Unassembled WGS sequence"/>
</dbReference>
<evidence type="ECO:0000256" key="5">
    <source>
        <dbReference type="ARBA" id="ARBA00023136"/>
    </source>
</evidence>
<dbReference type="OrthoDB" id="9796185at2"/>
<evidence type="ECO:0000313" key="10">
    <source>
        <dbReference type="Proteomes" id="UP000318590"/>
    </source>
</evidence>
<dbReference type="PROSITE" id="PS00389">
    <property type="entry name" value="ATPASE_DELTA"/>
    <property type="match status" value="1"/>
</dbReference>
<dbReference type="GO" id="GO:0005886">
    <property type="term" value="C:plasma membrane"/>
    <property type="evidence" value="ECO:0007669"/>
    <property type="project" value="UniProtKB-SubCell"/>
</dbReference>
<name>A0A547PR58_9RHOB</name>
<dbReference type="AlphaFoldDB" id="A0A547PR58"/>
<dbReference type="PRINTS" id="PR00125">
    <property type="entry name" value="ATPASEDELTA"/>
</dbReference>
<keyword evidence="3 8" id="KW-0375">Hydrogen ion transport</keyword>
<keyword evidence="5 8" id="KW-0472">Membrane</keyword>
<dbReference type="InterPro" id="IPR000711">
    <property type="entry name" value="ATPase_OSCP/dsu"/>
</dbReference>
<keyword evidence="7 8" id="KW-0066">ATP synthesis</keyword>
<reference evidence="9 10" key="1">
    <citation type="submission" date="2019-06" db="EMBL/GenBank/DDBJ databases">
        <title>Paenimaribius caenipelagi gen. nov., sp. nov., isolated from a tidal flat.</title>
        <authorList>
            <person name="Yoon J.-H."/>
        </authorList>
    </citation>
    <scope>NUCLEOTIDE SEQUENCE [LARGE SCALE GENOMIC DNA]</scope>
    <source>
        <strain evidence="9 10">JBTF-M29</strain>
    </source>
</reference>
<comment type="function">
    <text evidence="8">This protein is part of the stalk that links CF(0) to CF(1). It either transmits conformational changes from CF(0) to CF(1) or is implicated in proton conduction.</text>
</comment>
<dbReference type="HAMAP" id="MF_01416">
    <property type="entry name" value="ATP_synth_delta_bact"/>
    <property type="match status" value="1"/>
</dbReference>
<dbReference type="InterPro" id="IPR026015">
    <property type="entry name" value="ATP_synth_OSCP/delta_N_sf"/>
</dbReference>
<dbReference type="NCBIfam" id="NF004406">
    <property type="entry name" value="PRK05758.3-2"/>
    <property type="match status" value="1"/>
</dbReference>
<dbReference type="SUPFAM" id="SSF47928">
    <property type="entry name" value="N-terminal domain of the delta subunit of the F1F0-ATP synthase"/>
    <property type="match status" value="1"/>
</dbReference>
<protein>
    <recommendedName>
        <fullName evidence="8">ATP synthase subunit delta</fullName>
    </recommendedName>
    <alternativeName>
        <fullName evidence="8">ATP synthase F(1) sector subunit delta</fullName>
    </alternativeName>
    <alternativeName>
        <fullName evidence="8">F-type ATPase subunit delta</fullName>
        <shortName evidence="8">F-ATPase subunit delta</shortName>
    </alternativeName>
</protein>
<evidence type="ECO:0000256" key="2">
    <source>
        <dbReference type="ARBA" id="ARBA00022448"/>
    </source>
</evidence>
<keyword evidence="8" id="KW-1003">Cell membrane</keyword>
<evidence type="ECO:0000256" key="3">
    <source>
        <dbReference type="ARBA" id="ARBA00022781"/>
    </source>
</evidence>
<comment type="caution">
    <text evidence="9">The sequence shown here is derived from an EMBL/GenBank/DDBJ whole genome shotgun (WGS) entry which is preliminary data.</text>
</comment>
<evidence type="ECO:0000256" key="7">
    <source>
        <dbReference type="ARBA" id="ARBA00023310"/>
    </source>
</evidence>
<organism evidence="9 10">
    <name type="scientific">Palleronia caenipelagi</name>
    <dbReference type="NCBI Taxonomy" id="2489174"/>
    <lineage>
        <taxon>Bacteria</taxon>
        <taxon>Pseudomonadati</taxon>
        <taxon>Pseudomonadota</taxon>
        <taxon>Alphaproteobacteria</taxon>
        <taxon>Rhodobacterales</taxon>
        <taxon>Roseobacteraceae</taxon>
        <taxon>Palleronia</taxon>
    </lineage>
</organism>
<dbReference type="Gene3D" id="1.10.520.20">
    <property type="entry name" value="N-terminal domain of the delta subunit of the F1F0-ATP synthase"/>
    <property type="match status" value="1"/>
</dbReference>
<evidence type="ECO:0000256" key="4">
    <source>
        <dbReference type="ARBA" id="ARBA00023065"/>
    </source>
</evidence>
<keyword evidence="6 8" id="KW-0139">CF(1)</keyword>
<comment type="function">
    <text evidence="8">F(1)F(0) ATP synthase produces ATP from ADP in the presence of a proton or sodium gradient. F-type ATPases consist of two structural domains, F(1) containing the extramembraneous catalytic core and F(0) containing the membrane proton channel, linked together by a central stalk and a peripheral stalk. During catalysis, ATP synthesis in the catalytic domain of F(1) is coupled via a rotary mechanism of the central stalk subunits to proton translocation.</text>
</comment>
<evidence type="ECO:0000256" key="8">
    <source>
        <dbReference type="HAMAP-Rule" id="MF_01416"/>
    </source>
</evidence>
<comment type="similarity">
    <text evidence="8">Belongs to the ATPase delta chain family.</text>
</comment>
<keyword evidence="4 8" id="KW-0406">Ion transport</keyword>